<dbReference type="Proteomes" id="UP001057452">
    <property type="component" value="Chromosome 8"/>
</dbReference>
<proteinExistence type="predicted"/>
<sequence>MMSTLFSQFHGYRLVRPQQTEHRQAVHRPETQLRARACEFHLTVREETYTQQENPPPTQEGAAEDVAVEEEPQDRHMEGMVVDEEGHQVERRQSEDLNGQHVQEKCSPMAQWDSHLTSSGMPVLTHFC</sequence>
<evidence type="ECO:0000313" key="2">
    <source>
        <dbReference type="Proteomes" id="UP001057452"/>
    </source>
</evidence>
<evidence type="ECO:0000313" key="1">
    <source>
        <dbReference type="EMBL" id="KAI4822296.1"/>
    </source>
</evidence>
<gene>
    <name evidence="1" type="ORF">KUCAC02_007850</name>
</gene>
<organism evidence="1 2">
    <name type="scientific">Chaenocephalus aceratus</name>
    <name type="common">Blackfin icefish</name>
    <name type="synonym">Chaenichthys aceratus</name>
    <dbReference type="NCBI Taxonomy" id="36190"/>
    <lineage>
        <taxon>Eukaryota</taxon>
        <taxon>Metazoa</taxon>
        <taxon>Chordata</taxon>
        <taxon>Craniata</taxon>
        <taxon>Vertebrata</taxon>
        <taxon>Euteleostomi</taxon>
        <taxon>Actinopterygii</taxon>
        <taxon>Neopterygii</taxon>
        <taxon>Teleostei</taxon>
        <taxon>Neoteleostei</taxon>
        <taxon>Acanthomorphata</taxon>
        <taxon>Eupercaria</taxon>
        <taxon>Perciformes</taxon>
        <taxon>Notothenioidei</taxon>
        <taxon>Channichthyidae</taxon>
        <taxon>Chaenocephalus</taxon>
    </lineage>
</organism>
<reference evidence="1" key="1">
    <citation type="submission" date="2022-05" db="EMBL/GenBank/DDBJ databases">
        <title>Chromosome-level genome of Chaenocephalus aceratus.</title>
        <authorList>
            <person name="Park H."/>
        </authorList>
    </citation>
    <scope>NUCLEOTIDE SEQUENCE</scope>
    <source>
        <strain evidence="1">KU_202001</strain>
    </source>
</reference>
<keyword evidence="2" id="KW-1185">Reference proteome</keyword>
<comment type="caution">
    <text evidence="1">The sequence shown here is derived from an EMBL/GenBank/DDBJ whole genome shotgun (WGS) entry which is preliminary data.</text>
</comment>
<protein>
    <submittedName>
        <fullName evidence="1">Uncharacterized protein</fullName>
    </submittedName>
</protein>
<name>A0ACB9X837_CHAAC</name>
<dbReference type="EMBL" id="CM043792">
    <property type="protein sequence ID" value="KAI4822296.1"/>
    <property type="molecule type" value="Genomic_DNA"/>
</dbReference>
<accession>A0ACB9X837</accession>